<evidence type="ECO:0000256" key="2">
    <source>
        <dbReference type="SAM" id="SignalP"/>
    </source>
</evidence>
<protein>
    <submittedName>
        <fullName evidence="3">Uncharacterized protein</fullName>
    </submittedName>
</protein>
<reference evidence="3 4" key="1">
    <citation type="submission" date="2020-07" db="EMBL/GenBank/DDBJ databases">
        <title>Genomic Encyclopedia of Type Strains, Phase IV (KMG-V): Genome sequencing to study the core and pangenomes of soil and plant-associated prokaryotes.</title>
        <authorList>
            <person name="Whitman W."/>
        </authorList>
    </citation>
    <scope>NUCLEOTIDE SEQUENCE [LARGE SCALE GENOMIC DNA]</scope>
    <source>
        <strain evidence="3 4">M8UP22</strain>
    </source>
</reference>
<feature type="compositionally biased region" description="Basic and acidic residues" evidence="1">
    <location>
        <begin position="300"/>
        <end position="312"/>
    </location>
</feature>
<feature type="chain" id="PRO_5032278578" evidence="2">
    <location>
        <begin position="31"/>
        <end position="1171"/>
    </location>
</feature>
<evidence type="ECO:0000256" key="1">
    <source>
        <dbReference type="SAM" id="MobiDB-lite"/>
    </source>
</evidence>
<organism evidence="3 4">
    <name type="scientific">Tunturiibacter lichenicola</name>
    <dbReference type="NCBI Taxonomy" id="2051959"/>
    <lineage>
        <taxon>Bacteria</taxon>
        <taxon>Pseudomonadati</taxon>
        <taxon>Acidobacteriota</taxon>
        <taxon>Terriglobia</taxon>
        <taxon>Terriglobales</taxon>
        <taxon>Acidobacteriaceae</taxon>
        <taxon>Tunturiibacter</taxon>
    </lineage>
</organism>
<keyword evidence="2" id="KW-0732">Signal</keyword>
<feature type="signal peptide" evidence="2">
    <location>
        <begin position="1"/>
        <end position="30"/>
    </location>
</feature>
<comment type="caution">
    <text evidence="3">The sequence shown here is derived from an EMBL/GenBank/DDBJ whole genome shotgun (WGS) entry which is preliminary data.</text>
</comment>
<dbReference type="AlphaFoldDB" id="A0A852VKQ7"/>
<dbReference type="EMBL" id="JACCCU010000003">
    <property type="protein sequence ID" value="NYF91829.1"/>
    <property type="molecule type" value="Genomic_DNA"/>
</dbReference>
<sequence>MHWKPKGWTLIGMLLLAAPGAMTVMKVAAAAQTTAPSAIATTQVTDTIYRGDGTLANGSVIVSWQAFTAASGQAVPSGTTSATITNGSLSLALVPNAGSTPIGTYYTAVYHLDDGTVSRQFWVVPASQSPVQVSTIESTVLPTSVAMQTVSKNYVDTAIAAAVSGHPLDSTNPFVEKAGDTMTGPLVLPGDPVTSNQAADKHYVDVNVAGVAAGLGQKVSTIPAATQVVVQPVGTQLQVNNLNGDEYASQYVTGFGGNGIANAVTSPDCANGCEVKVERSYPVGENYGATTWNSGAGGTHVEDDRSGQRRDTYFNPTTSVPGGVDAGQVIDVTSTRSSQAEVAAGGSEDPNSYALSIVHRGLTGGSNLFPQEIGSVPYFKTNYNAVNVFGQYNTMGQHVLDSQAINCYGVGDCLMGSQILISSGGFRDEADEGAHPFDIQIREDFEVFQGVCSAGCSPGSTVVTVGSILASGTQGEGRYLINKNPAKTITSGLLIGGTGQVNSGPGASATFSGTNFPVSVFLATAQVIPSQANNIAPGAVTVAVATTGVTAGFATSTAAIPSPSGVACLMDSPAVSSTTDYEMANYSVVDGTHLQMALNKPHSAGTTIAFGGLCGYGLEQTVDTVGAIRQVFPVLGSYSTTGLYYAGGLTALVGVQKNTSAFLNVSLQIAAIARSNGVVAVTTAGLLPVDVNGLSMTISGVADQSYNGTFVVTTTGANTLKFSETGANSTSTGGTVSELTGGYVLYPMAEVLGVFNTATKNVDGQLTLAPNTVAWAVNDSVEEPHYYQQRVAQDTAFIGQSMPRPTLAQTAGVQYEGNAGPGLTGWTVTNSVPASNYLGNGGTHTAPRFAYQELGIWQRTMDVQAGEQSVFSVHCNSHGCGNWNSGYDLFELDSSAGTDSVSYQPTTSALQIFLRGASYQFAPQGFTAGTINAGTVNATTLNGAVSAAQLPLFGASGTTHSPGAVPDPGATAGTVRYLREDGTWAVPAGGSSSGGSTGSAAGSFSVNAGGAACSNGITLCVNPVSSFTVDGNGAEVSNSIETAGGNIRMAAASGGSSGYSNIALNGNNTDGSRIGLVGGGPSTNDTNMYIDVPSGGNFKFRIGSISATCMLGASGLSCPSGVFTAASYHESLSTPASSSAPCSAGDFADDSNFHYVCTATNTWKRVALSAF</sequence>
<dbReference type="Proteomes" id="UP000564385">
    <property type="component" value="Unassembled WGS sequence"/>
</dbReference>
<accession>A0A852VKQ7</accession>
<evidence type="ECO:0000313" key="4">
    <source>
        <dbReference type="Proteomes" id="UP000564385"/>
    </source>
</evidence>
<evidence type="ECO:0000313" key="3">
    <source>
        <dbReference type="EMBL" id="NYF91829.1"/>
    </source>
</evidence>
<name>A0A852VKQ7_9BACT</name>
<feature type="region of interest" description="Disordered" evidence="1">
    <location>
        <begin position="289"/>
        <end position="326"/>
    </location>
</feature>
<gene>
    <name evidence="3" type="ORF">HDF08_003948</name>
</gene>
<proteinExistence type="predicted"/>